<name>A0A0D1Z042_9EURO</name>
<dbReference type="GeneID" id="27328588"/>
<evidence type="ECO:0000313" key="1">
    <source>
        <dbReference type="EMBL" id="KIW20926.1"/>
    </source>
</evidence>
<proteinExistence type="predicted"/>
<accession>A0A0D1Z042</accession>
<dbReference type="HOGENOM" id="CLU_1384185_0_0_1"/>
<dbReference type="AlphaFoldDB" id="A0A0D1Z042"/>
<reference evidence="1 2" key="1">
    <citation type="submission" date="2015-01" db="EMBL/GenBank/DDBJ databases">
        <title>The Genome Sequence of Exophiala spinifera CBS89968.</title>
        <authorList>
            <consortium name="The Broad Institute Genomics Platform"/>
            <person name="Cuomo C."/>
            <person name="de Hoog S."/>
            <person name="Gorbushina A."/>
            <person name="Stielow B."/>
            <person name="Teixiera M."/>
            <person name="Abouelleil A."/>
            <person name="Chapman S.B."/>
            <person name="Priest M."/>
            <person name="Young S.K."/>
            <person name="Wortman J."/>
            <person name="Nusbaum C."/>
            <person name="Birren B."/>
        </authorList>
    </citation>
    <scope>NUCLEOTIDE SEQUENCE [LARGE SCALE GENOMIC DNA]</scope>
    <source>
        <strain evidence="1 2">CBS 89968</strain>
    </source>
</reference>
<organism evidence="1 2">
    <name type="scientific">Exophiala spinifera</name>
    <dbReference type="NCBI Taxonomy" id="91928"/>
    <lineage>
        <taxon>Eukaryota</taxon>
        <taxon>Fungi</taxon>
        <taxon>Dikarya</taxon>
        <taxon>Ascomycota</taxon>
        <taxon>Pezizomycotina</taxon>
        <taxon>Eurotiomycetes</taxon>
        <taxon>Chaetothyriomycetidae</taxon>
        <taxon>Chaetothyriales</taxon>
        <taxon>Herpotrichiellaceae</taxon>
        <taxon>Exophiala</taxon>
    </lineage>
</organism>
<gene>
    <name evidence="1" type="ORF">PV08_01505</name>
</gene>
<keyword evidence="2" id="KW-1185">Reference proteome</keyword>
<dbReference type="RefSeq" id="XP_016241142.1">
    <property type="nucleotide sequence ID" value="XM_016375866.1"/>
</dbReference>
<sequence length="224" mass="24894">MAIFERIHLLQSILLPRPRTNPAWQKAKMRFSFTATALLFGRLTLVSALPRVHVWMESQEQYDDSSDICDAADDTCSWRPPHLSHLQGAAMDELDLREGYFLDDQEANESNEAVVIVIHTPTRTSKNTVATAASPCHLRMVTSAQLQLQPRNAVPEPLEQVADIPKSIQQEESEAPVTVTTAPAPLVACGRWGSCPDGYDWFPFFQGCFCELKLTKTISVPNGA</sequence>
<dbReference type="EMBL" id="KN847492">
    <property type="protein sequence ID" value="KIW20926.1"/>
    <property type="molecule type" value="Genomic_DNA"/>
</dbReference>
<dbReference type="OrthoDB" id="4118192at2759"/>
<evidence type="ECO:0000313" key="2">
    <source>
        <dbReference type="Proteomes" id="UP000053328"/>
    </source>
</evidence>
<protein>
    <submittedName>
        <fullName evidence="1">Uncharacterized protein</fullName>
    </submittedName>
</protein>
<dbReference type="Proteomes" id="UP000053328">
    <property type="component" value="Unassembled WGS sequence"/>
</dbReference>
<dbReference type="VEuPathDB" id="FungiDB:PV08_01505"/>